<evidence type="ECO:0000313" key="6">
    <source>
        <dbReference type="Proteomes" id="UP000224567"/>
    </source>
</evidence>
<keyword evidence="6" id="KW-1185">Reference proteome</keyword>
<evidence type="ECO:0000256" key="2">
    <source>
        <dbReference type="ARBA" id="ARBA00022896"/>
    </source>
</evidence>
<reference evidence="6" key="2">
    <citation type="journal article" date="2017" name="J. Anim. Genet.">
        <title>Multiple reference genome sequences of hot pepper reveal the massive evolution of plant disease resistance genes by retroduplication.</title>
        <authorList>
            <person name="Kim S."/>
            <person name="Park J."/>
            <person name="Yeom S.-I."/>
            <person name="Kim Y.-M."/>
            <person name="Seo E."/>
            <person name="Kim K.-T."/>
            <person name="Kim M.-S."/>
            <person name="Lee J.M."/>
            <person name="Cheong K."/>
            <person name="Shin H.-S."/>
            <person name="Kim S.-B."/>
            <person name="Han K."/>
            <person name="Lee J."/>
            <person name="Park M."/>
            <person name="Lee H.-A."/>
            <person name="Lee H.-Y."/>
            <person name="Lee Y."/>
            <person name="Oh S."/>
            <person name="Lee J.H."/>
            <person name="Choi E."/>
            <person name="Choi E."/>
            <person name="Lee S.E."/>
            <person name="Jeon J."/>
            <person name="Kim H."/>
            <person name="Choi G."/>
            <person name="Song H."/>
            <person name="Lee J."/>
            <person name="Lee S.-C."/>
            <person name="Kwon J.-K."/>
            <person name="Lee H.-Y."/>
            <person name="Koo N."/>
            <person name="Hong Y."/>
            <person name="Kim R.W."/>
            <person name="Kang W.-H."/>
            <person name="Huh J.H."/>
            <person name="Kang B.-C."/>
            <person name="Yang T.-J."/>
            <person name="Lee Y.-H."/>
            <person name="Bennetzen J.L."/>
            <person name="Choi D."/>
        </authorList>
    </citation>
    <scope>NUCLEOTIDE SEQUENCE [LARGE SCALE GENOMIC DNA]</scope>
    <source>
        <strain evidence="6">cv. PBC81</strain>
    </source>
</reference>
<keyword evidence="3" id="KW-0408">Iron</keyword>
<dbReference type="GO" id="GO:0046872">
    <property type="term" value="F:metal ion binding"/>
    <property type="evidence" value="ECO:0007669"/>
    <property type="project" value="UniProtKB-KW"/>
</dbReference>
<dbReference type="Pfam" id="PF14226">
    <property type="entry name" value="DIOX_N"/>
    <property type="match status" value="1"/>
</dbReference>
<sequence>MDIDCMNSNGKSSMLDEGKQLIFDASNMKHYSNIPKQYIWPDYEKPCVVAQELPFPVIDLRGFFYEGWPWLSGKLAYRGVPGSGVRNAPPAKLGDPVVAQKVSRIVDEAYSSHSFFLVNHGVDANLISNAHCYLDAFFDLQLSEKQKAQRKIGEYFGYASRFTERFSSKFPWIEILSFRYSTKESSSHIVEEYFQRTLGECFNHLGCYQMEDTRVAYTELWDEDFTAARSQQRKGRKKGKQLTVHQIVHHSSAKTGIFCLDMMVEVIIRQENDGPPDRPSLGDQKWDIQLRLDGPLDGPSNFWQPTILAVVRWPEKGLTALA</sequence>
<evidence type="ECO:0000313" key="5">
    <source>
        <dbReference type="EMBL" id="PHT52443.1"/>
    </source>
</evidence>
<dbReference type="STRING" id="33114.A0A2G2X4Q4"/>
<dbReference type="AlphaFoldDB" id="A0A2G2X4Q4"/>
<evidence type="ECO:0000256" key="1">
    <source>
        <dbReference type="ARBA" id="ARBA00022723"/>
    </source>
</evidence>
<dbReference type="GO" id="GO:0016706">
    <property type="term" value="F:2-oxoglutarate-dependent dioxygenase activity"/>
    <property type="evidence" value="ECO:0007669"/>
    <property type="project" value="UniProtKB-ARBA"/>
</dbReference>
<gene>
    <name evidence="5" type="ORF">CQW23_06905</name>
</gene>
<dbReference type="SUPFAM" id="SSF51197">
    <property type="entry name" value="Clavaminate synthase-like"/>
    <property type="match status" value="1"/>
</dbReference>
<dbReference type="InterPro" id="IPR027443">
    <property type="entry name" value="IPNS-like_sf"/>
</dbReference>
<keyword evidence="1" id="KW-0479">Metal-binding</keyword>
<feature type="domain" description="Non-haem dioxygenase N-terminal" evidence="4">
    <location>
        <begin position="99"/>
        <end position="186"/>
    </location>
</feature>
<keyword evidence="2" id="KW-0847">Vitamin C</keyword>
<dbReference type="GO" id="GO:0031418">
    <property type="term" value="F:L-ascorbic acid binding"/>
    <property type="evidence" value="ECO:0007669"/>
    <property type="project" value="UniProtKB-KW"/>
</dbReference>
<protein>
    <recommendedName>
        <fullName evidence="4">Non-haem dioxygenase N-terminal domain-containing protein</fullName>
    </recommendedName>
</protein>
<comment type="caution">
    <text evidence="5">The sequence shown here is derived from an EMBL/GenBank/DDBJ whole genome shotgun (WGS) entry which is preliminary data.</text>
</comment>
<organism evidence="5 6">
    <name type="scientific">Capsicum baccatum</name>
    <name type="common">Peruvian pepper</name>
    <dbReference type="NCBI Taxonomy" id="33114"/>
    <lineage>
        <taxon>Eukaryota</taxon>
        <taxon>Viridiplantae</taxon>
        <taxon>Streptophyta</taxon>
        <taxon>Embryophyta</taxon>
        <taxon>Tracheophyta</taxon>
        <taxon>Spermatophyta</taxon>
        <taxon>Magnoliopsida</taxon>
        <taxon>eudicotyledons</taxon>
        <taxon>Gunneridae</taxon>
        <taxon>Pentapetalae</taxon>
        <taxon>asterids</taxon>
        <taxon>lamiids</taxon>
        <taxon>Solanales</taxon>
        <taxon>Solanaceae</taxon>
        <taxon>Solanoideae</taxon>
        <taxon>Capsiceae</taxon>
        <taxon>Capsicum</taxon>
    </lineage>
</organism>
<dbReference type="Proteomes" id="UP000224567">
    <property type="component" value="Unassembled WGS sequence"/>
</dbReference>
<dbReference type="PANTHER" id="PTHR47990">
    <property type="entry name" value="2-OXOGLUTARATE (2OG) AND FE(II)-DEPENDENT OXYGENASE SUPERFAMILY PROTEIN-RELATED"/>
    <property type="match status" value="1"/>
</dbReference>
<accession>A0A2G2X4Q4</accession>
<name>A0A2G2X4Q4_CAPBA</name>
<proteinExistence type="predicted"/>
<dbReference type="InterPro" id="IPR026992">
    <property type="entry name" value="DIOX_N"/>
</dbReference>
<dbReference type="EMBL" id="MLFT02000003">
    <property type="protein sequence ID" value="PHT52443.1"/>
    <property type="molecule type" value="Genomic_DNA"/>
</dbReference>
<dbReference type="Gene3D" id="2.60.120.330">
    <property type="entry name" value="B-lactam Antibiotic, Isopenicillin N Synthase, Chain"/>
    <property type="match status" value="1"/>
</dbReference>
<reference evidence="5 6" key="1">
    <citation type="journal article" date="2017" name="Genome Biol.">
        <title>New reference genome sequences of hot pepper reveal the massive evolution of plant disease-resistance genes by retroduplication.</title>
        <authorList>
            <person name="Kim S."/>
            <person name="Park J."/>
            <person name="Yeom S.I."/>
            <person name="Kim Y.M."/>
            <person name="Seo E."/>
            <person name="Kim K.T."/>
            <person name="Kim M.S."/>
            <person name="Lee J.M."/>
            <person name="Cheong K."/>
            <person name="Shin H.S."/>
            <person name="Kim S.B."/>
            <person name="Han K."/>
            <person name="Lee J."/>
            <person name="Park M."/>
            <person name="Lee H.A."/>
            <person name="Lee H.Y."/>
            <person name="Lee Y."/>
            <person name="Oh S."/>
            <person name="Lee J.H."/>
            <person name="Choi E."/>
            <person name="Choi E."/>
            <person name="Lee S.E."/>
            <person name="Jeon J."/>
            <person name="Kim H."/>
            <person name="Choi G."/>
            <person name="Song H."/>
            <person name="Lee J."/>
            <person name="Lee S.C."/>
            <person name="Kwon J.K."/>
            <person name="Lee H.Y."/>
            <person name="Koo N."/>
            <person name="Hong Y."/>
            <person name="Kim R.W."/>
            <person name="Kang W.H."/>
            <person name="Huh J.H."/>
            <person name="Kang B.C."/>
            <person name="Yang T.J."/>
            <person name="Lee Y.H."/>
            <person name="Bennetzen J.L."/>
            <person name="Choi D."/>
        </authorList>
    </citation>
    <scope>NUCLEOTIDE SEQUENCE [LARGE SCALE GENOMIC DNA]</scope>
    <source>
        <strain evidence="6">cv. PBC81</strain>
    </source>
</reference>
<evidence type="ECO:0000259" key="4">
    <source>
        <dbReference type="Pfam" id="PF14226"/>
    </source>
</evidence>
<evidence type="ECO:0000256" key="3">
    <source>
        <dbReference type="ARBA" id="ARBA00023004"/>
    </source>
</evidence>
<dbReference type="InterPro" id="IPR050231">
    <property type="entry name" value="Iron_ascorbate_oxido_reductase"/>
</dbReference>
<dbReference type="OrthoDB" id="288590at2759"/>